<dbReference type="SUPFAM" id="SSF53649">
    <property type="entry name" value="Alkaline phosphatase-like"/>
    <property type="match status" value="1"/>
</dbReference>
<protein>
    <submittedName>
        <fullName evidence="6">Sulfatase</fullName>
    </submittedName>
</protein>
<comment type="PTM">
    <text evidence="3">The conversion to 3-oxoalanine (also known as C-formylglycine, FGly), of a serine or cysteine residue in prokaryotes and of a cysteine residue in eukaryotes, is critical for catalytic activity.</text>
</comment>
<dbReference type="PANTHER" id="PTHR42693">
    <property type="entry name" value="ARYLSULFATASE FAMILY MEMBER"/>
    <property type="match status" value="1"/>
</dbReference>
<gene>
    <name evidence="6" type="ORF">HF841_08365</name>
</gene>
<evidence type="ECO:0000256" key="3">
    <source>
        <dbReference type="PIRSR" id="PIRSR600917-52"/>
    </source>
</evidence>
<feature type="modified residue" description="3-oxoalanine (Ser)" evidence="3">
    <location>
        <position position="82"/>
    </location>
</feature>
<feature type="region of interest" description="Disordered" evidence="4">
    <location>
        <begin position="484"/>
        <end position="505"/>
    </location>
</feature>
<reference evidence="6 7" key="1">
    <citation type="submission" date="2020-04" db="EMBL/GenBank/DDBJ databases">
        <authorList>
            <person name="Hitch T.C.A."/>
            <person name="Wylensek D."/>
            <person name="Clavel T."/>
        </authorList>
    </citation>
    <scope>NUCLEOTIDE SEQUENCE [LARGE SCALE GENOMIC DNA]</scope>
    <source>
        <strain evidence="6 7">WCA3-601-WT-5E</strain>
    </source>
</reference>
<evidence type="ECO:0000313" key="6">
    <source>
        <dbReference type="EMBL" id="NME86035.1"/>
    </source>
</evidence>
<dbReference type="InterPro" id="IPR050738">
    <property type="entry name" value="Sulfatase"/>
</dbReference>
<dbReference type="CDD" id="cd16027">
    <property type="entry name" value="SGSH"/>
    <property type="match status" value="1"/>
</dbReference>
<dbReference type="AlphaFoldDB" id="A0A7X9SB12"/>
<evidence type="ECO:0000313" key="7">
    <source>
        <dbReference type="Proteomes" id="UP000520291"/>
    </source>
</evidence>
<comment type="similarity">
    <text evidence="1">Belongs to the sulfatase family.</text>
</comment>
<evidence type="ECO:0000256" key="4">
    <source>
        <dbReference type="SAM" id="MobiDB-lite"/>
    </source>
</evidence>
<dbReference type="Proteomes" id="UP000520291">
    <property type="component" value="Unassembled WGS sequence"/>
</dbReference>
<dbReference type="EMBL" id="JABAGL010000009">
    <property type="protein sequence ID" value="NME86035.1"/>
    <property type="molecule type" value="Genomic_DNA"/>
</dbReference>
<dbReference type="Gene3D" id="3.40.720.10">
    <property type="entry name" value="Alkaline Phosphatase, subunit A"/>
    <property type="match status" value="1"/>
</dbReference>
<evidence type="ECO:0000256" key="1">
    <source>
        <dbReference type="ARBA" id="ARBA00008779"/>
    </source>
</evidence>
<sequence>MKQIFNYGCAALVSTFVVGNAAAQTVKKVGKERPNVFLFIADDWSAPHAGVYGDKTVKTPAVDYVAQNGVLFTDGFCAAPTSTSSRAAVLTGRYSHALQAAGNLWSCFPKDIKTYAWILQEHGYEVGYTQKGWGPGVYEEGAWADNPAGDYRPNFKKHVQKAQAENKPFCYWYGSKYPHRPYPKGWGEMNGIDPNKLEVPEFLPDNAETRTDLADYYFAVERMDYELQEAIKVMKEAGELNNTLIIITGDNGMPFPRAKASLYDAGTRQPFIVMWADQIKPGRISNEQVSLVDIAPTFLDAANAQTSEIMHGKSLLPYLINDEPLNRPFINGGRERHGYDARPNHGGYPVRTLRDGQYLLIHNFRPDRWPGGDPIAPKDGKRGFHDVDGSPTKEYMLDHKDDADMNIYFRRAFDKRPEYELFDVKKDPNQFNNLAADKRYAKVLKRMKKQMLQWQKDTQDPRAESDTDIWDTYPYYGKKAAGNKKNVNAMPKVGKKPAKKNTNKK</sequence>
<dbReference type="PANTHER" id="PTHR42693:SF53">
    <property type="entry name" value="ENDO-4-O-SULFATASE"/>
    <property type="match status" value="1"/>
</dbReference>
<dbReference type="RefSeq" id="WP_168947560.1">
    <property type="nucleotide sequence ID" value="NZ_JABAGL010000009.1"/>
</dbReference>
<keyword evidence="2" id="KW-0378">Hydrolase</keyword>
<feature type="domain" description="Sulfatase N-terminal" evidence="5">
    <location>
        <begin position="34"/>
        <end position="303"/>
    </location>
</feature>
<accession>A0A7X9SB12</accession>
<evidence type="ECO:0000259" key="5">
    <source>
        <dbReference type="Pfam" id="PF00884"/>
    </source>
</evidence>
<dbReference type="InterPro" id="IPR017850">
    <property type="entry name" value="Alkaline_phosphatase_core_sf"/>
</dbReference>
<dbReference type="InterPro" id="IPR000917">
    <property type="entry name" value="Sulfatase_N"/>
</dbReference>
<dbReference type="Pfam" id="PF00884">
    <property type="entry name" value="Sulfatase"/>
    <property type="match status" value="1"/>
</dbReference>
<name>A0A7X9SB12_9BACE</name>
<organism evidence="6 7">
    <name type="scientific">Bacteroides eggerthii</name>
    <dbReference type="NCBI Taxonomy" id="28111"/>
    <lineage>
        <taxon>Bacteria</taxon>
        <taxon>Pseudomonadati</taxon>
        <taxon>Bacteroidota</taxon>
        <taxon>Bacteroidia</taxon>
        <taxon>Bacteroidales</taxon>
        <taxon>Bacteroidaceae</taxon>
        <taxon>Bacteroides</taxon>
    </lineage>
</organism>
<feature type="compositionally biased region" description="Basic residues" evidence="4">
    <location>
        <begin position="493"/>
        <end position="505"/>
    </location>
</feature>
<proteinExistence type="inferred from homology"/>
<dbReference type="GO" id="GO:0004065">
    <property type="term" value="F:arylsulfatase activity"/>
    <property type="evidence" value="ECO:0007669"/>
    <property type="project" value="TreeGrafter"/>
</dbReference>
<evidence type="ECO:0000256" key="2">
    <source>
        <dbReference type="ARBA" id="ARBA00022801"/>
    </source>
</evidence>
<comment type="caution">
    <text evidence="6">The sequence shown here is derived from an EMBL/GenBank/DDBJ whole genome shotgun (WGS) entry which is preliminary data.</text>
</comment>